<dbReference type="AlphaFoldDB" id="A0ABD4Z6N4"/>
<organism evidence="1 2">
    <name type="scientific">Ignisphaera cupida</name>
    <dbReference type="NCBI Taxonomy" id="3050454"/>
    <lineage>
        <taxon>Archaea</taxon>
        <taxon>Thermoproteota</taxon>
        <taxon>Thermoprotei</taxon>
        <taxon>Desulfurococcales</taxon>
        <taxon>Desulfurococcaceae</taxon>
        <taxon>Ignisphaera</taxon>
    </lineage>
</organism>
<accession>A0ABD4Z6N4</accession>
<evidence type="ECO:0000313" key="2">
    <source>
        <dbReference type="Proteomes" id="UP001529235"/>
    </source>
</evidence>
<evidence type="ECO:0000313" key="1">
    <source>
        <dbReference type="EMBL" id="MDK6028850.1"/>
    </source>
</evidence>
<comment type="caution">
    <text evidence="1">The sequence shown here is derived from an EMBL/GenBank/DDBJ whole genome shotgun (WGS) entry which is preliminary data.</text>
</comment>
<proteinExistence type="predicted"/>
<dbReference type="Proteomes" id="UP001529235">
    <property type="component" value="Unassembled WGS sequence"/>
</dbReference>
<dbReference type="EMBL" id="JASNVW010000003">
    <property type="protein sequence ID" value="MDK6028850.1"/>
    <property type="molecule type" value="Genomic_DNA"/>
</dbReference>
<sequence length="71" mass="8114">MIVVDLYRDRYTLYPFLEVFGSKENVVIPLPERPLYILGIPIIAANPYEGSTEPFHKTTFGMLLRIDSVSP</sequence>
<dbReference type="RefSeq" id="WP_285273836.1">
    <property type="nucleotide sequence ID" value="NZ_JASNVW010000003.1"/>
</dbReference>
<reference evidence="1 2" key="1">
    <citation type="submission" date="2023-05" db="EMBL/GenBank/DDBJ databases">
        <title>A new hyperthermophilic archaea 'Ignisphaera cupida' sp. nov. and description of the family 'Ignisphaeraceae' fam. nov.</title>
        <authorList>
            <person name="Podosokorskaya O.A."/>
            <person name="Elcheninov A.G."/>
            <person name="Klukina A."/>
            <person name="Merkel A.Y."/>
        </authorList>
    </citation>
    <scope>NUCLEOTIDE SEQUENCE [LARGE SCALE GENOMIC DNA]</scope>
    <source>
        <strain evidence="1 2">4213-co</strain>
    </source>
</reference>
<keyword evidence="2" id="KW-1185">Reference proteome</keyword>
<gene>
    <name evidence="1" type="ORF">QPL79_05685</name>
</gene>
<name>A0ABD4Z6N4_9CREN</name>
<protein>
    <submittedName>
        <fullName evidence="1">Uncharacterized protein</fullName>
    </submittedName>
</protein>